<dbReference type="EMBL" id="LR746281">
    <property type="protein sequence ID" value="CAA7410789.1"/>
    <property type="molecule type" value="Genomic_DNA"/>
</dbReference>
<feature type="signal peptide" evidence="1">
    <location>
        <begin position="1"/>
        <end position="19"/>
    </location>
</feature>
<dbReference type="SUPFAM" id="SSF54106">
    <property type="entry name" value="LysM domain"/>
    <property type="match status" value="2"/>
</dbReference>
<keyword evidence="1" id="KW-0732">Signal</keyword>
<dbReference type="CDD" id="cd00118">
    <property type="entry name" value="LysM"/>
    <property type="match status" value="2"/>
</dbReference>
<proteinExistence type="predicted"/>
<name>A0A7I8LLG9_SPIIN</name>
<sequence length="329" mass="35196">MVLPLPLLFLFLLVSACVAQPPPKFRCSSKSNCQALAGYVPPREMTYEAVRGLFDVASFYDLYGANGLNETTPTSNKIPSNTTVRIPFTCTCGNGTGVSERRPFYAVKNGDSLLAIAGEIFGGLVTFQQIAAANGVANASLINAGQRLFIPLPCSCDDIDIHTIHLAHVVKQGSTQAEVSREFGLSEASLISRNSISDPKSLLPGQVLDVPLTTCSSSSIHRDSPDYGLLVPNGSYALTAGNCIRLWCVTAPDSLLNTTLRCNQQLCNSNESPDHQQEIQIPYISACMVTWCFYAGFDSGKILTTTTSSSTCGELHDSGPLMAVDLVSL</sequence>
<dbReference type="Pfam" id="PF01476">
    <property type="entry name" value="LysM"/>
    <property type="match status" value="2"/>
</dbReference>
<organism evidence="3 4">
    <name type="scientific">Spirodela intermedia</name>
    <name type="common">Intermediate duckweed</name>
    <dbReference type="NCBI Taxonomy" id="51605"/>
    <lineage>
        <taxon>Eukaryota</taxon>
        <taxon>Viridiplantae</taxon>
        <taxon>Streptophyta</taxon>
        <taxon>Embryophyta</taxon>
        <taxon>Tracheophyta</taxon>
        <taxon>Spermatophyta</taxon>
        <taxon>Magnoliopsida</taxon>
        <taxon>Liliopsida</taxon>
        <taxon>Araceae</taxon>
        <taxon>Lemnoideae</taxon>
        <taxon>Spirodela</taxon>
    </lineage>
</organism>
<dbReference type="InterPro" id="IPR036779">
    <property type="entry name" value="LysM_dom_sf"/>
</dbReference>
<dbReference type="SMART" id="SM00257">
    <property type="entry name" value="LysM"/>
    <property type="match status" value="2"/>
</dbReference>
<keyword evidence="4" id="KW-1185">Reference proteome</keyword>
<dbReference type="OrthoDB" id="2107166at2759"/>
<feature type="domain" description="LysM" evidence="2">
    <location>
        <begin position="166"/>
        <end position="210"/>
    </location>
</feature>
<gene>
    <name evidence="3" type="ORF">SI8410_18021467</name>
</gene>
<accession>A0A7I8LLG9</accession>
<feature type="domain" description="LysM" evidence="2">
    <location>
        <begin position="103"/>
        <end position="150"/>
    </location>
</feature>
<evidence type="ECO:0000256" key="1">
    <source>
        <dbReference type="SAM" id="SignalP"/>
    </source>
</evidence>
<evidence type="ECO:0000259" key="2">
    <source>
        <dbReference type="PROSITE" id="PS51782"/>
    </source>
</evidence>
<dbReference type="PANTHER" id="PTHR33734">
    <property type="entry name" value="LYSM DOMAIN-CONTAINING GPI-ANCHORED PROTEIN 2"/>
    <property type="match status" value="1"/>
</dbReference>
<dbReference type="AlphaFoldDB" id="A0A7I8LLG9"/>
<evidence type="ECO:0000313" key="4">
    <source>
        <dbReference type="Proteomes" id="UP000663760"/>
    </source>
</evidence>
<dbReference type="PROSITE" id="PS51782">
    <property type="entry name" value="LYSM"/>
    <property type="match status" value="2"/>
</dbReference>
<reference evidence="3" key="1">
    <citation type="submission" date="2020-02" db="EMBL/GenBank/DDBJ databases">
        <authorList>
            <person name="Scholz U."/>
            <person name="Mascher M."/>
            <person name="Fiebig A."/>
        </authorList>
    </citation>
    <scope>NUCLEOTIDE SEQUENCE</scope>
</reference>
<dbReference type="Gene3D" id="3.10.350.10">
    <property type="entry name" value="LysM domain"/>
    <property type="match status" value="2"/>
</dbReference>
<dbReference type="PANTHER" id="PTHR33734:SF11">
    <property type="entry name" value="LYSM DOMAIN-CONTAINING GPI-ANCHORED PROTEIN 2"/>
    <property type="match status" value="1"/>
</dbReference>
<protein>
    <recommendedName>
        <fullName evidence="2">LysM domain-containing protein</fullName>
    </recommendedName>
</protein>
<dbReference type="Proteomes" id="UP000663760">
    <property type="component" value="Chromosome 18"/>
</dbReference>
<feature type="chain" id="PRO_5029694891" description="LysM domain-containing protein" evidence="1">
    <location>
        <begin position="20"/>
        <end position="329"/>
    </location>
</feature>
<dbReference type="InterPro" id="IPR018392">
    <property type="entry name" value="LysM"/>
</dbReference>
<evidence type="ECO:0000313" key="3">
    <source>
        <dbReference type="EMBL" id="CAA7410789.1"/>
    </source>
</evidence>